<dbReference type="EMBL" id="KE007234">
    <property type="protein sequence ID" value="EOR00540.1"/>
    <property type="molecule type" value="Genomic_DNA"/>
</dbReference>
<dbReference type="GeneID" id="20373690"/>
<dbReference type="InterPro" id="IPR000504">
    <property type="entry name" value="RRM_dom"/>
</dbReference>
<dbReference type="OMA" id="AHPYSFQ"/>
<dbReference type="Proteomes" id="UP000014064">
    <property type="component" value="Unassembled WGS sequence"/>
</dbReference>
<dbReference type="GO" id="GO:0003723">
    <property type="term" value="F:RNA binding"/>
    <property type="evidence" value="ECO:0007669"/>
    <property type="project" value="UniProtKB-UniRule"/>
</dbReference>
<feature type="compositionally biased region" description="Polar residues" evidence="5">
    <location>
        <begin position="463"/>
        <end position="475"/>
    </location>
</feature>
<evidence type="ECO:0000256" key="3">
    <source>
        <dbReference type="ARBA" id="ARBA00023242"/>
    </source>
</evidence>
<dbReference type="RefSeq" id="XP_009268641.1">
    <property type="nucleotide sequence ID" value="XM_009270366.1"/>
</dbReference>
<evidence type="ECO:0000256" key="1">
    <source>
        <dbReference type="ARBA" id="ARBA00004123"/>
    </source>
</evidence>
<keyword evidence="3" id="KW-0539">Nucleus</keyword>
<name>R9AEI1_WALI9</name>
<reference evidence="9" key="1">
    <citation type="journal article" date="2013" name="BMC Genomics">
        <title>Genome and transcriptome sequencing of the halophilic fungus Wallemia ichthyophaga: haloadaptations present and absent.</title>
        <authorList>
            <person name="Zajc J."/>
            <person name="Liu Y."/>
            <person name="Dai W."/>
            <person name="Yang Z."/>
            <person name="Hu J."/>
            <person name="Gostincar C."/>
            <person name="Gunde-Cimerman N."/>
        </authorList>
    </citation>
    <scope>NUCLEOTIDE SEQUENCE [LARGE SCALE GENOMIC DNA]</scope>
    <source>
        <strain evidence="9">EXF-994 / CBS 113033</strain>
    </source>
</reference>
<dbReference type="Pfam" id="PF01585">
    <property type="entry name" value="G-patch"/>
    <property type="match status" value="1"/>
</dbReference>
<feature type="domain" description="G-patch" evidence="7">
    <location>
        <begin position="573"/>
        <end position="619"/>
    </location>
</feature>
<dbReference type="KEGG" id="wic:J056_000738"/>
<dbReference type="GO" id="GO:0005634">
    <property type="term" value="C:nucleus"/>
    <property type="evidence" value="ECO:0007669"/>
    <property type="project" value="UniProtKB-SubCell"/>
</dbReference>
<dbReference type="HOGENOM" id="CLU_023813_0_0_1"/>
<protein>
    <submittedName>
        <fullName evidence="8">RNA-binding protein 5</fullName>
    </submittedName>
</protein>
<dbReference type="OrthoDB" id="29523at2759"/>
<evidence type="ECO:0000313" key="8">
    <source>
        <dbReference type="EMBL" id="EOR00540.1"/>
    </source>
</evidence>
<evidence type="ECO:0000256" key="4">
    <source>
        <dbReference type="PROSITE-ProRule" id="PRU00176"/>
    </source>
</evidence>
<keyword evidence="2 4" id="KW-0694">RNA-binding</keyword>
<feature type="region of interest" description="Disordered" evidence="5">
    <location>
        <begin position="293"/>
        <end position="335"/>
    </location>
</feature>
<dbReference type="GO" id="GO:0000398">
    <property type="term" value="P:mRNA splicing, via spliceosome"/>
    <property type="evidence" value="ECO:0007669"/>
    <property type="project" value="TreeGrafter"/>
</dbReference>
<dbReference type="Gene3D" id="3.30.70.330">
    <property type="match status" value="2"/>
</dbReference>
<feature type="domain" description="RRM" evidence="6">
    <location>
        <begin position="57"/>
        <end position="139"/>
    </location>
</feature>
<dbReference type="PANTHER" id="PTHR13948:SF3">
    <property type="entry name" value="FI21118P1"/>
    <property type="match status" value="1"/>
</dbReference>
<dbReference type="PROSITE" id="PS50174">
    <property type="entry name" value="G_PATCH"/>
    <property type="match status" value="1"/>
</dbReference>
<dbReference type="AlphaFoldDB" id="R9AEI1"/>
<accession>R9AEI1</accession>
<feature type="compositionally biased region" description="Low complexity" evidence="5">
    <location>
        <begin position="353"/>
        <end position="367"/>
    </location>
</feature>
<dbReference type="PROSITE" id="PS50102">
    <property type="entry name" value="RRM"/>
    <property type="match status" value="1"/>
</dbReference>
<feature type="compositionally biased region" description="Polar residues" evidence="5">
    <location>
        <begin position="408"/>
        <end position="435"/>
    </location>
</feature>
<evidence type="ECO:0000256" key="5">
    <source>
        <dbReference type="SAM" id="MobiDB-lite"/>
    </source>
</evidence>
<feature type="region of interest" description="Disordered" evidence="5">
    <location>
        <begin position="353"/>
        <end position="475"/>
    </location>
</feature>
<evidence type="ECO:0000259" key="6">
    <source>
        <dbReference type="PROSITE" id="PS50102"/>
    </source>
</evidence>
<sequence length="646" mass="69831">MSYNDYDNDGYYDAYDDEYSTRSRKPTNYSLGVPSYNPRYKGSNYREEPIKLSAENDHVIILGFEDYWTEDDLRLAIETLGGSVETTTIIKEKGTGISRGFGFAKFTSTAHASAFVKPRFPSFQLPGSALTQKIDFSASAQANEQRRTGHNKNDGTRDIGNVPSRIVLLRGLDADSTEFDVEYALKCAQAKPKRVALIRDRENDLSFGFAFAEFPNVAAAQAFIAKTLSPDVYPIGFRIQDKLVACTFALELSLSGLEAPKGLNDGIRYWDGTGKPWIIDCDEGWLEAAQKTKKKQKVDNGTRGVLHGLVPQGPPSKAEQSKKPKALSKTSTGPIKIGIGGGAASALASGSATPAASATSAPSTAAPQHNPGKPKHISILGQDESDDDDVSGVDPTAPDDKSKKTIPQLATNKKTASKINLWNQKQGELRTTMNESGDETKATGENRAAANGPEADAPAVNATPASKDSNELTSFDYSDTSKMACLLCQRQFKALDILRKHTAQSDLHKNNLKNEQACEAGKQRKWTISPKYTDRAVKRREVYGQPDNPVGGPNKKRKSEGVDVSAAGPSEEAVDKGKNLLEKMGWNQGAGLGNKNDGIVNPVESLIYEGKAGLGASKGKDIGYAGRGYLENARVAAKERYEDDKS</sequence>
<evidence type="ECO:0000256" key="2">
    <source>
        <dbReference type="ARBA" id="ARBA00022884"/>
    </source>
</evidence>
<dbReference type="InterPro" id="IPR012677">
    <property type="entry name" value="Nucleotide-bd_a/b_plait_sf"/>
</dbReference>
<dbReference type="SMART" id="SM00443">
    <property type="entry name" value="G_patch"/>
    <property type="match status" value="1"/>
</dbReference>
<organism evidence="8 9">
    <name type="scientific">Wallemia ichthyophaga (strain EXF-994 / CBS 113033)</name>
    <dbReference type="NCBI Taxonomy" id="1299270"/>
    <lineage>
        <taxon>Eukaryota</taxon>
        <taxon>Fungi</taxon>
        <taxon>Dikarya</taxon>
        <taxon>Basidiomycota</taxon>
        <taxon>Wallemiomycotina</taxon>
        <taxon>Wallemiomycetes</taxon>
        <taxon>Wallemiales</taxon>
        <taxon>Wallemiaceae</taxon>
        <taxon>Wallemia</taxon>
    </lineage>
</organism>
<feature type="region of interest" description="Disordered" evidence="5">
    <location>
        <begin position="537"/>
        <end position="573"/>
    </location>
</feature>
<dbReference type="PANTHER" id="PTHR13948">
    <property type="entry name" value="RNA-BINDING PROTEIN"/>
    <property type="match status" value="1"/>
</dbReference>
<evidence type="ECO:0000259" key="7">
    <source>
        <dbReference type="PROSITE" id="PS50174"/>
    </source>
</evidence>
<dbReference type="InterPro" id="IPR000467">
    <property type="entry name" value="G_patch_dom"/>
</dbReference>
<dbReference type="SMART" id="SM00360">
    <property type="entry name" value="RRM"/>
    <property type="match status" value="2"/>
</dbReference>
<feature type="compositionally biased region" description="Low complexity" evidence="5">
    <location>
        <begin position="448"/>
        <end position="459"/>
    </location>
</feature>
<proteinExistence type="predicted"/>
<dbReference type="InterPro" id="IPR035979">
    <property type="entry name" value="RBD_domain_sf"/>
</dbReference>
<evidence type="ECO:0000313" key="9">
    <source>
        <dbReference type="Proteomes" id="UP000014064"/>
    </source>
</evidence>
<keyword evidence="9" id="KW-1185">Reference proteome</keyword>
<dbReference type="SUPFAM" id="SSF54928">
    <property type="entry name" value="RNA-binding domain, RBD"/>
    <property type="match status" value="1"/>
</dbReference>
<comment type="subcellular location">
    <subcellularLocation>
        <location evidence="1">Nucleus</location>
    </subcellularLocation>
</comment>
<gene>
    <name evidence="8" type="ORF">J056_000738</name>
</gene>
<dbReference type="STRING" id="1299270.R9AEI1"/>
<dbReference type="eggNOG" id="KOG0154">
    <property type="taxonomic scope" value="Eukaryota"/>
</dbReference>